<evidence type="ECO:0000256" key="3">
    <source>
        <dbReference type="ARBA" id="ARBA00023128"/>
    </source>
</evidence>
<dbReference type="SUPFAM" id="SSF49785">
    <property type="entry name" value="Galactose-binding domain-like"/>
    <property type="match status" value="1"/>
</dbReference>
<dbReference type="Proteomes" id="UP001153620">
    <property type="component" value="Chromosome 3"/>
</dbReference>
<keyword evidence="4" id="KW-0143">Chaperone</keyword>
<keyword evidence="3" id="KW-0496">Mitochondrion</keyword>
<evidence type="ECO:0000313" key="6">
    <source>
        <dbReference type="EMBL" id="CAG9809392.1"/>
    </source>
</evidence>
<dbReference type="Pfam" id="PF08547">
    <property type="entry name" value="CIA30"/>
    <property type="match status" value="1"/>
</dbReference>
<keyword evidence="7" id="KW-1185">Reference proteome</keyword>
<name>A0A9N9S5M2_9DIPT</name>
<evidence type="ECO:0000259" key="5">
    <source>
        <dbReference type="Pfam" id="PF08547"/>
    </source>
</evidence>
<gene>
    <name evidence="6" type="ORF">CHIRRI_LOCUS12218</name>
</gene>
<dbReference type="GO" id="GO:0032981">
    <property type="term" value="P:mitochondrial respiratory chain complex I assembly"/>
    <property type="evidence" value="ECO:0007669"/>
    <property type="project" value="TreeGrafter"/>
</dbReference>
<dbReference type="GO" id="GO:0006120">
    <property type="term" value="P:mitochondrial electron transport, NADH to ubiquinone"/>
    <property type="evidence" value="ECO:0007669"/>
    <property type="project" value="TreeGrafter"/>
</dbReference>
<evidence type="ECO:0000256" key="1">
    <source>
        <dbReference type="ARBA" id="ARBA00004173"/>
    </source>
</evidence>
<dbReference type="InterPro" id="IPR008979">
    <property type="entry name" value="Galactose-bd-like_sf"/>
</dbReference>
<comment type="subcellular location">
    <subcellularLocation>
        <location evidence="1">Mitochondrion</location>
    </subcellularLocation>
</comment>
<dbReference type="InterPro" id="IPR013857">
    <property type="entry name" value="NADH-UbQ_OxRdtase-assoc_prot30"/>
</dbReference>
<evidence type="ECO:0000256" key="4">
    <source>
        <dbReference type="ARBA" id="ARBA00023186"/>
    </source>
</evidence>
<sequence>MLARTVRHVLQNRSFHTTPICTTFWVKSKKQGYEKEQPLLPTKKMILEGLKDLKDEIIMWKEEVKEKLETDPILIYRPNEIDVYCRFNTREEVEKWIVTSDSDHNEGYSRANFELSTAGYGLFNGIVTANLPKDGRIKKAGYASIRSQRHTKSFRRNTYYDWSTYNTLVLRVRGDGRPYMINIGTEGTFDVTWNDIYHFVLYTRGGPHWQITKIPFSKFILASNGVVQDKQFPIPLNKITSFGFAVSGRGGFDGPFSLEIDYVGLEYDPSNIEEFAYEMYKQEKYIVAT</sequence>
<organism evidence="6 7">
    <name type="scientific">Chironomus riparius</name>
    <dbReference type="NCBI Taxonomy" id="315576"/>
    <lineage>
        <taxon>Eukaryota</taxon>
        <taxon>Metazoa</taxon>
        <taxon>Ecdysozoa</taxon>
        <taxon>Arthropoda</taxon>
        <taxon>Hexapoda</taxon>
        <taxon>Insecta</taxon>
        <taxon>Pterygota</taxon>
        <taxon>Neoptera</taxon>
        <taxon>Endopterygota</taxon>
        <taxon>Diptera</taxon>
        <taxon>Nematocera</taxon>
        <taxon>Chironomoidea</taxon>
        <taxon>Chironomidae</taxon>
        <taxon>Chironominae</taxon>
        <taxon>Chironomus</taxon>
    </lineage>
</organism>
<dbReference type="EMBL" id="OU895879">
    <property type="protein sequence ID" value="CAG9809392.1"/>
    <property type="molecule type" value="Genomic_DNA"/>
</dbReference>
<dbReference type="GO" id="GO:0005739">
    <property type="term" value="C:mitochondrion"/>
    <property type="evidence" value="ECO:0007669"/>
    <property type="project" value="UniProtKB-SubCell"/>
</dbReference>
<dbReference type="InterPro" id="IPR039131">
    <property type="entry name" value="NDUFAF1"/>
</dbReference>
<dbReference type="PANTHER" id="PTHR13194">
    <property type="entry name" value="COMPLEX I INTERMEDIATE-ASSOCIATED PROTEIN 30"/>
    <property type="match status" value="1"/>
</dbReference>
<accession>A0A9N9S5M2</accession>
<reference evidence="6" key="1">
    <citation type="submission" date="2022-01" db="EMBL/GenBank/DDBJ databases">
        <authorList>
            <person name="King R."/>
        </authorList>
    </citation>
    <scope>NUCLEOTIDE SEQUENCE</scope>
</reference>
<dbReference type="AlphaFoldDB" id="A0A9N9S5M2"/>
<feature type="domain" description="NADH:ubiquinone oxidoreductase intermediate-associated protein 30" evidence="5">
    <location>
        <begin position="86"/>
        <end position="260"/>
    </location>
</feature>
<dbReference type="OrthoDB" id="42561at2759"/>
<evidence type="ECO:0000313" key="7">
    <source>
        <dbReference type="Proteomes" id="UP001153620"/>
    </source>
</evidence>
<dbReference type="GO" id="GO:0051082">
    <property type="term" value="F:unfolded protein binding"/>
    <property type="evidence" value="ECO:0007669"/>
    <property type="project" value="TreeGrafter"/>
</dbReference>
<reference evidence="6" key="2">
    <citation type="submission" date="2022-10" db="EMBL/GenBank/DDBJ databases">
        <authorList>
            <consortium name="ENA_rothamsted_submissions"/>
            <consortium name="culmorum"/>
            <person name="King R."/>
        </authorList>
    </citation>
    <scope>NUCLEOTIDE SEQUENCE</scope>
</reference>
<proteinExistence type="inferred from homology"/>
<evidence type="ECO:0000256" key="2">
    <source>
        <dbReference type="ARBA" id="ARBA00007884"/>
    </source>
</evidence>
<protein>
    <recommendedName>
        <fullName evidence="5">NADH:ubiquinone oxidoreductase intermediate-associated protein 30 domain-containing protein</fullName>
    </recommendedName>
</protein>
<comment type="similarity">
    <text evidence="2">Belongs to the CIA30 family.</text>
</comment>
<dbReference type="PANTHER" id="PTHR13194:SF18">
    <property type="entry name" value="COMPLEX I INTERMEDIATE-ASSOCIATED PROTEIN 30, MITOCHONDRIAL"/>
    <property type="match status" value="1"/>
</dbReference>